<keyword evidence="1" id="KW-1015">Disulfide bond</keyword>
<dbReference type="AlphaFoldDB" id="A0AAU9XFL5"/>
<gene>
    <name evidence="4" type="ORF">PMEA_00021188</name>
</gene>
<comment type="caution">
    <text evidence="4">The sequence shown here is derived from an EMBL/GenBank/DDBJ whole genome shotgun (WGS) entry which is preliminary data.</text>
</comment>
<dbReference type="SUPFAM" id="SSF56496">
    <property type="entry name" value="Fibrinogen C-terminal domain-like"/>
    <property type="match status" value="1"/>
</dbReference>
<feature type="non-terminal residue" evidence="4">
    <location>
        <position position="1"/>
    </location>
</feature>
<dbReference type="InterPro" id="IPR036056">
    <property type="entry name" value="Fibrinogen-like_C"/>
</dbReference>
<dbReference type="CDD" id="cd00087">
    <property type="entry name" value="FReD"/>
    <property type="match status" value="1"/>
</dbReference>
<dbReference type="PROSITE" id="PS51406">
    <property type="entry name" value="FIBRINOGEN_C_2"/>
    <property type="match status" value="1"/>
</dbReference>
<dbReference type="PANTHER" id="PTHR19143:SF458">
    <property type="entry name" value="FIBRINOGEN C-TERMINAL DOMAIN-CONTAINING PROTEIN-RELATED"/>
    <property type="match status" value="1"/>
</dbReference>
<dbReference type="SMART" id="SM00186">
    <property type="entry name" value="FBG"/>
    <property type="match status" value="1"/>
</dbReference>
<dbReference type="InterPro" id="IPR050373">
    <property type="entry name" value="Fibrinogen_C-term_domain"/>
</dbReference>
<reference evidence="4 5" key="1">
    <citation type="submission" date="2022-05" db="EMBL/GenBank/DDBJ databases">
        <authorList>
            <consortium name="Genoscope - CEA"/>
            <person name="William W."/>
        </authorList>
    </citation>
    <scope>NUCLEOTIDE SEQUENCE [LARGE SCALE GENOMIC DNA]</scope>
</reference>
<proteinExistence type="predicted"/>
<dbReference type="InterPro" id="IPR014716">
    <property type="entry name" value="Fibrinogen_a/b/g_C_1"/>
</dbReference>
<dbReference type="InterPro" id="IPR002181">
    <property type="entry name" value="Fibrinogen_a/b/g_C_dom"/>
</dbReference>
<protein>
    <recommendedName>
        <fullName evidence="3">Fibrinogen C-terminal domain-containing protein</fullName>
    </recommendedName>
</protein>
<dbReference type="Proteomes" id="UP001159428">
    <property type="component" value="Unassembled WGS sequence"/>
</dbReference>
<dbReference type="FunFam" id="3.90.215.10:FF:000001">
    <property type="entry name" value="Tenascin isoform 1"/>
    <property type="match status" value="1"/>
</dbReference>
<dbReference type="PANTHER" id="PTHR19143">
    <property type="entry name" value="FIBRINOGEN/TENASCIN/ANGIOPOEITIN"/>
    <property type="match status" value="1"/>
</dbReference>
<name>A0AAU9XFL5_9CNID</name>
<evidence type="ECO:0000259" key="3">
    <source>
        <dbReference type="PROSITE" id="PS51406"/>
    </source>
</evidence>
<keyword evidence="5" id="KW-1185">Reference proteome</keyword>
<dbReference type="GO" id="GO:0005615">
    <property type="term" value="C:extracellular space"/>
    <property type="evidence" value="ECO:0007669"/>
    <property type="project" value="TreeGrafter"/>
</dbReference>
<sequence>IVVSQTSAKPGNSVSASVGSSPTNRCKNVYFSLHAGTPNKKIGTLLQEMNKQLMHVKNDVSIIKARNILCKVKKNCAELYKSGKTTSGVYTIDPDGLGAFKSSVTKRQPAGGGTVFQRRLDGSVDFHRRWTDYKNSFGNLYGEFWLGLDKIHRLTTAIKNKIRVHLIDTKGKTAYAEYNMFAVASEKNKYKLCVGTYSGTAGDSLSLHRGQPFATKDKDRNRCAVTYKGAWCYDGCHRSNLNGLYHHGAHSCYADGVNWYDWKGYHYSVKKAEMKIRPVQV</sequence>
<organism evidence="4 5">
    <name type="scientific">Pocillopora meandrina</name>
    <dbReference type="NCBI Taxonomy" id="46732"/>
    <lineage>
        <taxon>Eukaryota</taxon>
        <taxon>Metazoa</taxon>
        <taxon>Cnidaria</taxon>
        <taxon>Anthozoa</taxon>
        <taxon>Hexacorallia</taxon>
        <taxon>Scleractinia</taxon>
        <taxon>Astrocoeniina</taxon>
        <taxon>Pocilloporidae</taxon>
        <taxon>Pocillopora</taxon>
    </lineage>
</organism>
<evidence type="ECO:0000313" key="5">
    <source>
        <dbReference type="Proteomes" id="UP001159428"/>
    </source>
</evidence>
<evidence type="ECO:0000313" key="4">
    <source>
        <dbReference type="EMBL" id="CAH3144670.1"/>
    </source>
</evidence>
<evidence type="ECO:0000256" key="2">
    <source>
        <dbReference type="SAM" id="MobiDB-lite"/>
    </source>
</evidence>
<feature type="region of interest" description="Disordered" evidence="2">
    <location>
        <begin position="1"/>
        <end position="21"/>
    </location>
</feature>
<accession>A0AAU9XFL5</accession>
<dbReference type="Pfam" id="PF00147">
    <property type="entry name" value="Fibrinogen_C"/>
    <property type="match status" value="1"/>
</dbReference>
<feature type="domain" description="Fibrinogen C-terminal" evidence="3">
    <location>
        <begin position="67"/>
        <end position="280"/>
    </location>
</feature>
<dbReference type="Gene3D" id="3.90.215.10">
    <property type="entry name" value="Gamma Fibrinogen, chain A, domain 1"/>
    <property type="match status" value="1"/>
</dbReference>
<evidence type="ECO:0000256" key="1">
    <source>
        <dbReference type="ARBA" id="ARBA00023157"/>
    </source>
</evidence>
<dbReference type="EMBL" id="CALNXJ010000039">
    <property type="protein sequence ID" value="CAH3144670.1"/>
    <property type="molecule type" value="Genomic_DNA"/>
</dbReference>